<dbReference type="EMBL" id="GGEC01091123">
    <property type="protein sequence ID" value="MBX71607.1"/>
    <property type="molecule type" value="Transcribed_RNA"/>
</dbReference>
<evidence type="ECO:0000256" key="1">
    <source>
        <dbReference type="SAM" id="MobiDB-lite"/>
    </source>
</evidence>
<reference evidence="2" key="1">
    <citation type="submission" date="2018-02" db="EMBL/GenBank/DDBJ databases">
        <title>Rhizophora mucronata_Transcriptome.</title>
        <authorList>
            <person name="Meera S.P."/>
            <person name="Sreeshan A."/>
            <person name="Augustine A."/>
        </authorList>
    </citation>
    <scope>NUCLEOTIDE SEQUENCE</scope>
    <source>
        <tissue evidence="2">Leaf</tissue>
    </source>
</reference>
<organism evidence="2">
    <name type="scientific">Rhizophora mucronata</name>
    <name type="common">Asiatic mangrove</name>
    <dbReference type="NCBI Taxonomy" id="61149"/>
    <lineage>
        <taxon>Eukaryota</taxon>
        <taxon>Viridiplantae</taxon>
        <taxon>Streptophyta</taxon>
        <taxon>Embryophyta</taxon>
        <taxon>Tracheophyta</taxon>
        <taxon>Spermatophyta</taxon>
        <taxon>Magnoliopsida</taxon>
        <taxon>eudicotyledons</taxon>
        <taxon>Gunneridae</taxon>
        <taxon>Pentapetalae</taxon>
        <taxon>rosids</taxon>
        <taxon>fabids</taxon>
        <taxon>Malpighiales</taxon>
        <taxon>Rhizophoraceae</taxon>
        <taxon>Rhizophora</taxon>
    </lineage>
</organism>
<protein>
    <submittedName>
        <fullName evidence="2">Uncharacterized protein</fullName>
    </submittedName>
</protein>
<proteinExistence type="predicted"/>
<evidence type="ECO:0000313" key="2">
    <source>
        <dbReference type="EMBL" id="MBX71607.1"/>
    </source>
</evidence>
<accession>A0A2P2QXC9</accession>
<name>A0A2P2QXC9_RHIMU</name>
<dbReference type="AlphaFoldDB" id="A0A2P2QXC9"/>
<feature type="region of interest" description="Disordered" evidence="1">
    <location>
        <begin position="23"/>
        <end position="49"/>
    </location>
</feature>
<sequence length="49" mass="5536">MKIDIIALKSKWRTLLVLKKREGDGLRPRGGSRSRSWDETRGDQALGSP</sequence>